<gene>
    <name evidence="10" type="ORF">A0128_05420</name>
</gene>
<feature type="transmembrane region" description="Helical" evidence="8">
    <location>
        <begin position="61"/>
        <end position="85"/>
    </location>
</feature>
<accession>A0A1D7UUV4</accession>
<keyword evidence="5 8" id="KW-1133">Transmembrane helix</keyword>
<evidence type="ECO:0000256" key="6">
    <source>
        <dbReference type="ARBA" id="ARBA00023118"/>
    </source>
</evidence>
<evidence type="ECO:0000259" key="9">
    <source>
        <dbReference type="Pfam" id="PF18967"/>
    </source>
</evidence>
<feature type="domain" description="Pycsar effector protein" evidence="9">
    <location>
        <begin position="18"/>
        <end position="165"/>
    </location>
</feature>
<keyword evidence="6" id="KW-0051">Antiviral defense</keyword>
<proteinExistence type="predicted"/>
<evidence type="ECO:0000256" key="2">
    <source>
        <dbReference type="ARBA" id="ARBA00022475"/>
    </source>
</evidence>
<keyword evidence="7 8" id="KW-0472">Membrane</keyword>
<dbReference type="KEGG" id="laj:A0128_05420"/>
<evidence type="ECO:0000313" key="11">
    <source>
        <dbReference type="Proteomes" id="UP000094197"/>
    </source>
</evidence>
<dbReference type="GO" id="GO:0000166">
    <property type="term" value="F:nucleotide binding"/>
    <property type="evidence" value="ECO:0007669"/>
    <property type="project" value="UniProtKB-KW"/>
</dbReference>
<keyword evidence="3 8" id="KW-0812">Transmembrane</keyword>
<dbReference type="GO" id="GO:0051607">
    <property type="term" value="P:defense response to virus"/>
    <property type="evidence" value="ECO:0007669"/>
    <property type="project" value="UniProtKB-KW"/>
</dbReference>
<evidence type="ECO:0000313" key="10">
    <source>
        <dbReference type="EMBL" id="AOP33334.1"/>
    </source>
</evidence>
<dbReference type="AlphaFoldDB" id="A0A1D7UUV4"/>
<protein>
    <recommendedName>
        <fullName evidence="9">Pycsar effector protein domain-containing protein</fullName>
    </recommendedName>
</protein>
<dbReference type="Proteomes" id="UP000094197">
    <property type="component" value="Chromosome 1"/>
</dbReference>
<keyword evidence="11" id="KW-1185">Reference proteome</keyword>
<name>A0A1D7UUV4_9LEPT</name>
<evidence type="ECO:0000256" key="1">
    <source>
        <dbReference type="ARBA" id="ARBA00004236"/>
    </source>
</evidence>
<reference evidence="10 11" key="1">
    <citation type="submission" date="2016-04" db="EMBL/GenBank/DDBJ databases">
        <title>Complete genome seqeunce of Leptospira alstonii serovar Room22.</title>
        <authorList>
            <person name="Nally J.E."/>
            <person name="Bayles D.O."/>
            <person name="Hurley D."/>
            <person name="Fanning S."/>
            <person name="McMahon B.J."/>
            <person name="Arent Z."/>
        </authorList>
    </citation>
    <scope>NUCLEOTIDE SEQUENCE [LARGE SCALE GENOMIC DNA]</scope>
    <source>
        <strain evidence="10 11">GWTS #1</strain>
    </source>
</reference>
<dbReference type="InterPro" id="IPR043760">
    <property type="entry name" value="PycTM_dom"/>
</dbReference>
<dbReference type="Pfam" id="PF18967">
    <property type="entry name" value="PycTM"/>
    <property type="match status" value="1"/>
</dbReference>
<comment type="subcellular location">
    <subcellularLocation>
        <location evidence="1">Cell membrane</location>
    </subcellularLocation>
</comment>
<feature type="transmembrane region" description="Helical" evidence="8">
    <location>
        <begin position="37"/>
        <end position="55"/>
    </location>
</feature>
<organism evidence="10 11">
    <name type="scientific">Leptospira tipperaryensis</name>
    <dbReference type="NCBI Taxonomy" id="2564040"/>
    <lineage>
        <taxon>Bacteria</taxon>
        <taxon>Pseudomonadati</taxon>
        <taxon>Spirochaetota</taxon>
        <taxon>Spirochaetia</taxon>
        <taxon>Leptospirales</taxon>
        <taxon>Leptospiraceae</taxon>
        <taxon>Leptospira</taxon>
    </lineage>
</organism>
<sequence length="178" mass="20405">MQTEHFSTTRARSSVDYLLRTVHQHHVQLSLMADQKANILIAASFVILSLALGFLQRGTYVTGMIILMAFIAVAASLAIFAVMPFSNQDKEKRKNPLFFGDFANDDEETFFKNMEASLETDASLYKAISFDIYQMGRSIYFTKYRFIRWSYRFFLAGFFIGGTLIVFESIGWIPSLIR</sequence>
<dbReference type="GO" id="GO:0005886">
    <property type="term" value="C:plasma membrane"/>
    <property type="evidence" value="ECO:0007669"/>
    <property type="project" value="UniProtKB-SubCell"/>
</dbReference>
<evidence type="ECO:0000256" key="5">
    <source>
        <dbReference type="ARBA" id="ARBA00022989"/>
    </source>
</evidence>
<evidence type="ECO:0000256" key="8">
    <source>
        <dbReference type="SAM" id="Phobius"/>
    </source>
</evidence>
<evidence type="ECO:0000256" key="4">
    <source>
        <dbReference type="ARBA" id="ARBA00022741"/>
    </source>
</evidence>
<keyword evidence="2" id="KW-1003">Cell membrane</keyword>
<dbReference type="EMBL" id="CP015217">
    <property type="protein sequence ID" value="AOP33334.1"/>
    <property type="molecule type" value="Genomic_DNA"/>
</dbReference>
<keyword evidence="4" id="KW-0547">Nucleotide-binding</keyword>
<evidence type="ECO:0000256" key="3">
    <source>
        <dbReference type="ARBA" id="ARBA00022692"/>
    </source>
</evidence>
<feature type="transmembrane region" description="Helical" evidence="8">
    <location>
        <begin position="153"/>
        <end position="173"/>
    </location>
</feature>
<evidence type="ECO:0000256" key="7">
    <source>
        <dbReference type="ARBA" id="ARBA00023136"/>
    </source>
</evidence>
<dbReference type="RefSeq" id="WP_069606574.1">
    <property type="nucleotide sequence ID" value="NZ_CP015217.1"/>
</dbReference>